<dbReference type="Proteomes" id="UP000717624">
    <property type="component" value="Unassembled WGS sequence"/>
</dbReference>
<evidence type="ECO:0000313" key="2">
    <source>
        <dbReference type="Proteomes" id="UP000717624"/>
    </source>
</evidence>
<gene>
    <name evidence="1" type="ORF">JOD01_003427</name>
</gene>
<dbReference type="RefSeq" id="WP_204519467.1">
    <property type="nucleotide sequence ID" value="NZ_BAABIN010000036.1"/>
</dbReference>
<keyword evidence="2" id="KW-1185">Reference proteome</keyword>
<dbReference type="EMBL" id="JAFBEB010000015">
    <property type="protein sequence ID" value="MBM7591775.1"/>
    <property type="molecule type" value="Genomic_DNA"/>
</dbReference>
<name>A0A938Y5S8_9BACL</name>
<evidence type="ECO:0000313" key="1">
    <source>
        <dbReference type="EMBL" id="MBM7591775.1"/>
    </source>
</evidence>
<comment type="caution">
    <text evidence="1">The sequence shown here is derived from an EMBL/GenBank/DDBJ whole genome shotgun (WGS) entry which is preliminary data.</text>
</comment>
<dbReference type="InterPro" id="IPR007731">
    <property type="entry name" value="DUF669"/>
</dbReference>
<dbReference type="Pfam" id="PF05037">
    <property type="entry name" value="DUF669"/>
    <property type="match status" value="1"/>
</dbReference>
<organism evidence="1 2">
    <name type="scientific">Brevibacillus fulvus</name>
    <dbReference type="NCBI Taxonomy" id="1125967"/>
    <lineage>
        <taxon>Bacteria</taxon>
        <taxon>Bacillati</taxon>
        <taxon>Bacillota</taxon>
        <taxon>Bacilli</taxon>
        <taxon>Bacillales</taxon>
        <taxon>Paenibacillaceae</taxon>
        <taxon>Brevibacillus</taxon>
    </lineage>
</organism>
<dbReference type="AlphaFoldDB" id="A0A938Y5S8"/>
<accession>A0A938Y5S8</accession>
<proteinExistence type="predicted"/>
<reference evidence="1" key="1">
    <citation type="submission" date="2021-01" db="EMBL/GenBank/DDBJ databases">
        <title>Genomic Encyclopedia of Type Strains, Phase IV (KMG-IV): sequencing the most valuable type-strain genomes for metagenomic binning, comparative biology and taxonomic classification.</title>
        <authorList>
            <person name="Goeker M."/>
        </authorList>
    </citation>
    <scope>NUCLEOTIDE SEQUENCE</scope>
    <source>
        <strain evidence="1">DSM 25523</strain>
    </source>
</reference>
<protein>
    <recommendedName>
        <fullName evidence="3">DUF669 domain-containing protein</fullName>
    </recommendedName>
</protein>
<evidence type="ECO:0008006" key="3">
    <source>
        <dbReference type="Google" id="ProtNLM"/>
    </source>
</evidence>
<sequence>MAKININGVKNEKGTGFTPVPEGVYEAIITRVNITTFSSGNPGLNLMLTIRTDVEQPCGNRKLFDNLVLVESSMYKYDLVAEATGFPEDQEITSLEQFRDYILHKPVQVKVLHEPDKYNPEKTRERISTYKKGLELSEDTELPATEDEVVDKMTEQVKDIIRKKREKKDMQG</sequence>